<organism evidence="3 4">
    <name type="scientific">Ficus carica</name>
    <name type="common">Common fig</name>
    <dbReference type="NCBI Taxonomy" id="3494"/>
    <lineage>
        <taxon>Eukaryota</taxon>
        <taxon>Viridiplantae</taxon>
        <taxon>Streptophyta</taxon>
        <taxon>Embryophyta</taxon>
        <taxon>Tracheophyta</taxon>
        <taxon>Spermatophyta</taxon>
        <taxon>Magnoliopsida</taxon>
        <taxon>eudicotyledons</taxon>
        <taxon>Gunneridae</taxon>
        <taxon>Pentapetalae</taxon>
        <taxon>rosids</taxon>
        <taxon>fabids</taxon>
        <taxon>Rosales</taxon>
        <taxon>Moraceae</taxon>
        <taxon>Ficeae</taxon>
        <taxon>Ficus</taxon>
    </lineage>
</organism>
<dbReference type="PANTHER" id="PTHR31476:SF12">
    <property type="entry name" value="UBIQUITIN CARBOXYL-TERMINAL HYDROLASE FAMILY PROTEIN"/>
    <property type="match status" value="1"/>
</dbReference>
<dbReference type="AlphaFoldDB" id="A0AA88DSN9"/>
<dbReference type="InterPro" id="IPR045040">
    <property type="entry name" value="PORR_fam"/>
</dbReference>
<dbReference type="Proteomes" id="UP001187192">
    <property type="component" value="Unassembled WGS sequence"/>
</dbReference>
<feature type="domain" description="PORR" evidence="2">
    <location>
        <begin position="67"/>
        <end position="398"/>
    </location>
</feature>
<sequence length="449" mass="52782">MQAEPNGARLGNDVGARDGAGEPARKRVNPLKVRPVELTIPFYSWTLRRWKKKLVESAQTRLENRTRDTQLDKLSTQLTKLNIILKLHELMTRRKQGHFVSVQIMSRWRRVLGLNVGIGDFLRKHRHVFDVFPHPLRHNICCRFSGKMMGLYKEEENAVKKWELEAVKRIKKMLMMSVNGSLHIHALRLVRRELGLPRDFRDCILAKYSNEFKLVDLEFVELVDRDHIDEELGSAEIEKWREREYKKKWLSEYDTMYAFPINFPTGFKIEGGFREKLRNWQRLPYMKPYERKEVVRVRSCGGEARYEKRAVGILHEFLTLTVEKMVEVERLAHFRSDFAMVVNVRELLLNHPGVFYISTKGDTQRVFLREAYSRGSLVESNLIYVVRRKMLDIILMGCRHTRKLQAFDTNTVDKDNVVCKETEDAKGDGDWVIPMLESLSDRNTNDSLD</sequence>
<evidence type="ECO:0000313" key="4">
    <source>
        <dbReference type="Proteomes" id="UP001187192"/>
    </source>
</evidence>
<name>A0AA88DSN9_FICCA</name>
<dbReference type="GO" id="GO:0003723">
    <property type="term" value="F:RNA binding"/>
    <property type="evidence" value="ECO:0007669"/>
    <property type="project" value="InterPro"/>
</dbReference>
<proteinExistence type="predicted"/>
<evidence type="ECO:0000256" key="1">
    <source>
        <dbReference type="SAM" id="MobiDB-lite"/>
    </source>
</evidence>
<dbReference type="InterPro" id="IPR021099">
    <property type="entry name" value="PORR_domain"/>
</dbReference>
<comment type="caution">
    <text evidence="3">The sequence shown here is derived from an EMBL/GenBank/DDBJ whole genome shotgun (WGS) entry which is preliminary data.</text>
</comment>
<reference evidence="3" key="1">
    <citation type="submission" date="2023-07" db="EMBL/GenBank/DDBJ databases">
        <title>draft genome sequence of fig (Ficus carica).</title>
        <authorList>
            <person name="Takahashi T."/>
            <person name="Nishimura K."/>
        </authorList>
    </citation>
    <scope>NUCLEOTIDE SEQUENCE</scope>
</reference>
<dbReference type="Pfam" id="PF11955">
    <property type="entry name" value="PORR"/>
    <property type="match status" value="1"/>
</dbReference>
<dbReference type="PANTHER" id="PTHR31476">
    <property type="entry name" value="PROTEIN WHAT'S THIS FACTOR 1 HOMOLOG, CHLOROPLASTIC"/>
    <property type="match status" value="1"/>
</dbReference>
<accession>A0AA88DSN9</accession>
<protein>
    <recommendedName>
        <fullName evidence="2">PORR domain-containing protein</fullName>
    </recommendedName>
</protein>
<dbReference type="EMBL" id="BTGU01000102">
    <property type="protein sequence ID" value="GMN60773.1"/>
    <property type="molecule type" value="Genomic_DNA"/>
</dbReference>
<feature type="compositionally biased region" description="Basic and acidic residues" evidence="1">
    <location>
        <begin position="15"/>
        <end position="25"/>
    </location>
</feature>
<keyword evidence="4" id="KW-1185">Reference proteome</keyword>
<gene>
    <name evidence="3" type="ORF">TIFTF001_029860</name>
</gene>
<evidence type="ECO:0000259" key="2">
    <source>
        <dbReference type="Pfam" id="PF11955"/>
    </source>
</evidence>
<feature type="region of interest" description="Disordered" evidence="1">
    <location>
        <begin position="1"/>
        <end position="27"/>
    </location>
</feature>
<evidence type="ECO:0000313" key="3">
    <source>
        <dbReference type="EMBL" id="GMN60773.1"/>
    </source>
</evidence>